<proteinExistence type="inferred from homology"/>
<evidence type="ECO:0000313" key="6">
    <source>
        <dbReference type="Proteomes" id="UP000807716"/>
    </source>
</evidence>
<reference evidence="5" key="1">
    <citation type="journal article" date="2020" name="Fungal Divers.">
        <title>Resolving the Mortierellaceae phylogeny through synthesis of multi-gene phylogenetics and phylogenomics.</title>
        <authorList>
            <person name="Vandepol N."/>
            <person name="Liber J."/>
            <person name="Desiro A."/>
            <person name="Na H."/>
            <person name="Kennedy M."/>
            <person name="Barry K."/>
            <person name="Grigoriev I.V."/>
            <person name="Miller A.N."/>
            <person name="O'Donnell K."/>
            <person name="Stajich J.E."/>
            <person name="Bonito G."/>
        </authorList>
    </citation>
    <scope>NUCLEOTIDE SEQUENCE</scope>
    <source>
        <strain evidence="5">BC1065</strain>
    </source>
</reference>
<dbReference type="Pfam" id="PF12464">
    <property type="entry name" value="Mac"/>
    <property type="match status" value="1"/>
</dbReference>
<dbReference type="PANTHER" id="PTHR23416">
    <property type="entry name" value="SIALIC ACID SYNTHASE-RELATED"/>
    <property type="match status" value="1"/>
</dbReference>
<dbReference type="InterPro" id="IPR011004">
    <property type="entry name" value="Trimer_LpxA-like_sf"/>
</dbReference>
<organism evidence="5 6">
    <name type="scientific">Actinomortierella ambigua</name>
    <dbReference type="NCBI Taxonomy" id="1343610"/>
    <lineage>
        <taxon>Eukaryota</taxon>
        <taxon>Fungi</taxon>
        <taxon>Fungi incertae sedis</taxon>
        <taxon>Mucoromycota</taxon>
        <taxon>Mortierellomycotina</taxon>
        <taxon>Mortierellomycetes</taxon>
        <taxon>Mortierellales</taxon>
        <taxon>Mortierellaceae</taxon>
        <taxon>Actinomortierella</taxon>
    </lineage>
</organism>
<comment type="caution">
    <text evidence="5">The sequence shown here is derived from an EMBL/GenBank/DDBJ whole genome shotgun (WGS) entry which is preliminary data.</text>
</comment>
<sequence>MISVTTVTQARPTAPAPTMEIVNDREALKAYAEGLEALYGFTKMDPTLNRKEMHRMRAGLLHDGFDPLLTQARTRTREILAVYNKTTQSTEKELVDRQALLYLLTDGKIGRDAWIEPPVTIDYGWNLTLGDRSFMNSSCVALDSAPITIGTHVLMGPNVQLYSATHPINPYLRAKCVENALPIRIHDYVWIGGAAVICPGVTIGEGSTVGAGSVVTKDVPPFTVVAGNPAQVIRVLDREECRREVDEEYERQAQGRFWEKWTMKTPTSMSLPGSAQDKWVSQ</sequence>
<evidence type="ECO:0000256" key="3">
    <source>
        <dbReference type="ARBA" id="ARBA00023315"/>
    </source>
</evidence>
<dbReference type="AlphaFoldDB" id="A0A9P6U9Q4"/>
<dbReference type="GO" id="GO:0016407">
    <property type="term" value="F:acetyltransferase activity"/>
    <property type="evidence" value="ECO:0007669"/>
    <property type="project" value="InterPro"/>
</dbReference>
<dbReference type="PROSITE" id="PS00101">
    <property type="entry name" value="HEXAPEP_TRANSFERASES"/>
    <property type="match status" value="1"/>
</dbReference>
<evidence type="ECO:0000259" key="4">
    <source>
        <dbReference type="SMART" id="SM01266"/>
    </source>
</evidence>
<accession>A0A9P6U9Q4</accession>
<keyword evidence="6" id="KW-1185">Reference proteome</keyword>
<keyword evidence="2" id="KW-0808">Transferase</keyword>
<dbReference type="Proteomes" id="UP000807716">
    <property type="component" value="Unassembled WGS sequence"/>
</dbReference>
<dbReference type="InterPro" id="IPR018357">
    <property type="entry name" value="Hexapep_transf_CS"/>
</dbReference>
<feature type="domain" description="Maltose/galactoside acetyltransferase" evidence="4">
    <location>
        <begin position="53"/>
        <end position="111"/>
    </location>
</feature>
<dbReference type="Gene3D" id="2.160.10.10">
    <property type="entry name" value="Hexapeptide repeat proteins"/>
    <property type="match status" value="1"/>
</dbReference>
<evidence type="ECO:0000256" key="2">
    <source>
        <dbReference type="ARBA" id="ARBA00022679"/>
    </source>
</evidence>
<dbReference type="GO" id="GO:0008374">
    <property type="term" value="F:O-acyltransferase activity"/>
    <property type="evidence" value="ECO:0007669"/>
    <property type="project" value="TreeGrafter"/>
</dbReference>
<keyword evidence="3" id="KW-0012">Acyltransferase</keyword>
<evidence type="ECO:0000256" key="1">
    <source>
        <dbReference type="ARBA" id="ARBA00007274"/>
    </source>
</evidence>
<dbReference type="SUPFAM" id="SSF51161">
    <property type="entry name" value="Trimeric LpxA-like enzymes"/>
    <property type="match status" value="1"/>
</dbReference>
<dbReference type="PANTHER" id="PTHR23416:SF23">
    <property type="entry name" value="ACETYLTRANSFERASE C18B11.09C-RELATED"/>
    <property type="match status" value="1"/>
</dbReference>
<comment type="similarity">
    <text evidence="1">Belongs to the transferase hexapeptide repeat family.</text>
</comment>
<dbReference type="OrthoDB" id="25818at2759"/>
<dbReference type="FunFam" id="2.160.10.10:FF:000025">
    <property type="entry name" value="Hexapeptide-repeat containing-acetyltransferase"/>
    <property type="match status" value="1"/>
</dbReference>
<dbReference type="CDD" id="cd03357">
    <property type="entry name" value="LbH_MAT_GAT"/>
    <property type="match status" value="1"/>
</dbReference>
<dbReference type="InterPro" id="IPR001451">
    <property type="entry name" value="Hexapep"/>
</dbReference>
<name>A0A9P6U9Q4_9FUNG</name>
<evidence type="ECO:0000313" key="5">
    <source>
        <dbReference type="EMBL" id="KAG0265721.1"/>
    </source>
</evidence>
<dbReference type="InterPro" id="IPR051159">
    <property type="entry name" value="Hexapeptide_acetyltransf"/>
</dbReference>
<dbReference type="Pfam" id="PF00132">
    <property type="entry name" value="Hexapep"/>
    <property type="match status" value="1"/>
</dbReference>
<dbReference type="SMART" id="SM01266">
    <property type="entry name" value="Mac"/>
    <property type="match status" value="1"/>
</dbReference>
<gene>
    <name evidence="5" type="ORF">DFQ27_000454</name>
</gene>
<protein>
    <recommendedName>
        <fullName evidence="4">Maltose/galactoside acetyltransferase domain-containing protein</fullName>
    </recommendedName>
</protein>
<dbReference type="EMBL" id="JAAAJB010000110">
    <property type="protein sequence ID" value="KAG0265721.1"/>
    <property type="molecule type" value="Genomic_DNA"/>
</dbReference>
<dbReference type="InterPro" id="IPR024688">
    <property type="entry name" value="Mac_dom"/>
</dbReference>